<protein>
    <recommendedName>
        <fullName evidence="2">Fibronectin type-III domain-containing protein</fullName>
    </recommendedName>
</protein>
<dbReference type="SUPFAM" id="SSF49265">
    <property type="entry name" value="Fibronectin type III"/>
    <property type="match status" value="1"/>
</dbReference>
<dbReference type="AlphaFoldDB" id="X0UDH2"/>
<dbReference type="NCBIfam" id="TIGR01451">
    <property type="entry name" value="B_ant_repeat"/>
    <property type="match status" value="1"/>
</dbReference>
<feature type="non-terminal residue" evidence="1">
    <location>
        <position position="294"/>
    </location>
</feature>
<dbReference type="InterPro" id="IPR036116">
    <property type="entry name" value="FN3_sf"/>
</dbReference>
<dbReference type="InterPro" id="IPR047589">
    <property type="entry name" value="DUF11_rpt"/>
</dbReference>
<dbReference type="EMBL" id="BARS01010790">
    <property type="protein sequence ID" value="GAF97366.1"/>
    <property type="molecule type" value="Genomic_DNA"/>
</dbReference>
<proteinExistence type="predicted"/>
<organism evidence="1">
    <name type="scientific">marine sediment metagenome</name>
    <dbReference type="NCBI Taxonomy" id="412755"/>
    <lineage>
        <taxon>unclassified sequences</taxon>
        <taxon>metagenomes</taxon>
        <taxon>ecological metagenomes</taxon>
    </lineage>
</organism>
<evidence type="ECO:0008006" key="2">
    <source>
        <dbReference type="Google" id="ProtNLM"/>
    </source>
</evidence>
<comment type="caution">
    <text evidence="1">The sequence shown here is derived from an EMBL/GenBank/DDBJ whole genome shotgun (WGS) entry which is preliminary data.</text>
</comment>
<sequence length="294" mass="31702">HGGVAPTFWDQATITAGQSLEWTEYWYPMSGIGHLNAATAEAALGVRESGGRFHVGVHSTVSRTAGASTLYVWEHDNCTGLAQWKLPDIDPGAPFTASVATGGRTLTDTSFVYLDSGGNVLAALNLHDCPPPTSWFEPLPPWVDTTAFTVTWARRDSWTGIATYDVQTRDGYEGDWTGWLTGTTATSGVFTGSHSYTYFLRARARDVYGNQQPYGDEEWGQTFTTVLTEPAPVLVTTRKSAAPRYFSAEQTVEYTILVSNTGNLTASTTLTDTPPLSMGVLTETLATTLGPAPI</sequence>
<evidence type="ECO:0000313" key="1">
    <source>
        <dbReference type="EMBL" id="GAF97366.1"/>
    </source>
</evidence>
<feature type="non-terminal residue" evidence="1">
    <location>
        <position position="1"/>
    </location>
</feature>
<gene>
    <name evidence="1" type="ORF">S01H1_19868</name>
</gene>
<reference evidence="1" key="1">
    <citation type="journal article" date="2014" name="Front. Microbiol.">
        <title>High frequency of phylogenetically diverse reductive dehalogenase-homologous genes in deep subseafloor sedimentary metagenomes.</title>
        <authorList>
            <person name="Kawai M."/>
            <person name="Futagami T."/>
            <person name="Toyoda A."/>
            <person name="Takaki Y."/>
            <person name="Nishi S."/>
            <person name="Hori S."/>
            <person name="Arai W."/>
            <person name="Tsubouchi T."/>
            <person name="Morono Y."/>
            <person name="Uchiyama I."/>
            <person name="Ito T."/>
            <person name="Fujiyama A."/>
            <person name="Inagaki F."/>
            <person name="Takami H."/>
        </authorList>
    </citation>
    <scope>NUCLEOTIDE SEQUENCE</scope>
    <source>
        <strain evidence="1">Expedition CK06-06</strain>
    </source>
</reference>
<accession>X0UDH2</accession>
<name>X0UDH2_9ZZZZ</name>